<evidence type="ECO:0000256" key="5">
    <source>
        <dbReference type="ARBA" id="ARBA00022692"/>
    </source>
</evidence>
<dbReference type="InterPro" id="IPR036412">
    <property type="entry name" value="HAD-like_sf"/>
</dbReference>
<evidence type="ECO:0000256" key="6">
    <source>
        <dbReference type="ARBA" id="ARBA00022842"/>
    </source>
</evidence>
<keyword evidence="4" id="KW-0597">Phosphoprotein</keyword>
<dbReference type="Proteomes" id="UP001595886">
    <property type="component" value="Unassembled WGS sequence"/>
</dbReference>
<keyword evidence="3" id="KW-1003">Cell membrane</keyword>
<dbReference type="InterPro" id="IPR023214">
    <property type="entry name" value="HAD_sf"/>
</dbReference>
<comment type="caution">
    <text evidence="11">The sequence shown here is derived from an EMBL/GenBank/DDBJ whole genome shotgun (WGS) entry which is preliminary data.</text>
</comment>
<evidence type="ECO:0000256" key="9">
    <source>
        <dbReference type="ARBA" id="ARBA00023065"/>
    </source>
</evidence>
<comment type="subcellular location">
    <subcellularLocation>
        <location evidence="1">Cell membrane</location>
        <topology evidence="1">Multi-pass membrane protein</topology>
    </subcellularLocation>
</comment>
<evidence type="ECO:0000256" key="3">
    <source>
        <dbReference type="ARBA" id="ARBA00022475"/>
    </source>
</evidence>
<keyword evidence="12" id="KW-1185">Reference proteome</keyword>
<dbReference type="PANTHER" id="PTHR43520">
    <property type="entry name" value="ATP7, ISOFORM B"/>
    <property type="match status" value="1"/>
</dbReference>
<dbReference type="NCBIfam" id="TIGR01494">
    <property type="entry name" value="ATPase_P-type"/>
    <property type="match status" value="1"/>
</dbReference>
<dbReference type="PANTHER" id="PTHR43520:SF5">
    <property type="entry name" value="CATION-TRANSPORTING P-TYPE ATPASE-RELATED"/>
    <property type="match status" value="1"/>
</dbReference>
<keyword evidence="7" id="KW-1278">Translocase</keyword>
<dbReference type="PRINTS" id="PR00119">
    <property type="entry name" value="CATATPASE"/>
</dbReference>
<evidence type="ECO:0000256" key="8">
    <source>
        <dbReference type="ARBA" id="ARBA00022989"/>
    </source>
</evidence>
<proteinExistence type="predicted"/>
<keyword evidence="10" id="KW-0472">Membrane</keyword>
<dbReference type="RefSeq" id="WP_380020048.1">
    <property type="nucleotide sequence ID" value="NZ_JBHSHD010000007.1"/>
</dbReference>
<protein>
    <submittedName>
        <fullName evidence="11">HAD-IC family P-type ATPase</fullName>
    </submittedName>
</protein>
<reference evidence="12" key="1">
    <citation type="journal article" date="2019" name="Int. J. Syst. Evol. Microbiol.">
        <title>The Global Catalogue of Microorganisms (GCM) 10K type strain sequencing project: providing services to taxonomists for standard genome sequencing and annotation.</title>
        <authorList>
            <consortium name="The Broad Institute Genomics Platform"/>
            <consortium name="The Broad Institute Genome Sequencing Center for Infectious Disease"/>
            <person name="Wu L."/>
            <person name="Ma J."/>
        </authorList>
    </citation>
    <scope>NUCLEOTIDE SEQUENCE [LARGE SCALE GENOMIC DNA]</scope>
    <source>
        <strain evidence="12">CCUG 30340</strain>
    </source>
</reference>
<dbReference type="Gene3D" id="3.40.1110.10">
    <property type="entry name" value="Calcium-transporting ATPase, cytoplasmic domain N"/>
    <property type="match status" value="1"/>
</dbReference>
<accession>A0ABV9QXL6</accession>
<keyword evidence="5" id="KW-0812">Transmembrane</keyword>
<organism evidence="11 12">
    <name type="scientific">Dokdonella ginsengisoli</name>
    <dbReference type="NCBI Taxonomy" id="363846"/>
    <lineage>
        <taxon>Bacteria</taxon>
        <taxon>Pseudomonadati</taxon>
        <taxon>Pseudomonadota</taxon>
        <taxon>Gammaproteobacteria</taxon>
        <taxon>Lysobacterales</taxon>
        <taxon>Rhodanobacteraceae</taxon>
        <taxon>Dokdonella</taxon>
    </lineage>
</organism>
<keyword evidence="9" id="KW-0406">Ion transport</keyword>
<dbReference type="InterPro" id="IPR023299">
    <property type="entry name" value="ATPase_P-typ_cyto_dom_N"/>
</dbReference>
<evidence type="ECO:0000256" key="1">
    <source>
        <dbReference type="ARBA" id="ARBA00004651"/>
    </source>
</evidence>
<evidence type="ECO:0000256" key="2">
    <source>
        <dbReference type="ARBA" id="ARBA00022448"/>
    </source>
</evidence>
<keyword evidence="2" id="KW-0813">Transport</keyword>
<dbReference type="SUPFAM" id="SSF56784">
    <property type="entry name" value="HAD-like"/>
    <property type="match status" value="1"/>
</dbReference>
<dbReference type="PRINTS" id="PR00120">
    <property type="entry name" value="HATPASE"/>
</dbReference>
<evidence type="ECO:0000313" key="12">
    <source>
        <dbReference type="Proteomes" id="UP001595886"/>
    </source>
</evidence>
<dbReference type="InterPro" id="IPR001757">
    <property type="entry name" value="P_typ_ATPase"/>
</dbReference>
<dbReference type="Pfam" id="PF00702">
    <property type="entry name" value="Hydrolase"/>
    <property type="match status" value="1"/>
</dbReference>
<keyword evidence="8" id="KW-1133">Transmembrane helix</keyword>
<evidence type="ECO:0000256" key="4">
    <source>
        <dbReference type="ARBA" id="ARBA00022553"/>
    </source>
</evidence>
<sequence length="257" mass="26371">AAGPAPQRDAQALRAQAGSGLEGVVDGRRLRLGRADFAVGGASCAPFDDAVVLADEDGPIAAFRFGERLRADARATVDALRADGLAVEIVSGDAAPKVAAAAARLGIDDWHARQRPADKLARLAALRAGGARVIAVGDGINDAPVLAGADVAVALAAGAELAQASSDVVLAGERLSAIAQARSIARETLAILRQNQRWALCYNLSVVPFGALGFVPPWLAAIGMSLSSLFVVLNALRIGRRAEPPPRAARFARQAPA</sequence>
<gene>
    <name evidence="11" type="ORF">ACFO6Q_07745</name>
</gene>
<evidence type="ECO:0000313" key="11">
    <source>
        <dbReference type="EMBL" id="MFC4820212.1"/>
    </source>
</evidence>
<feature type="non-terminal residue" evidence="11">
    <location>
        <position position="1"/>
    </location>
</feature>
<dbReference type="Gene3D" id="3.40.50.1000">
    <property type="entry name" value="HAD superfamily/HAD-like"/>
    <property type="match status" value="1"/>
</dbReference>
<keyword evidence="6" id="KW-0460">Magnesium</keyword>
<evidence type="ECO:0000256" key="10">
    <source>
        <dbReference type="ARBA" id="ARBA00023136"/>
    </source>
</evidence>
<name>A0ABV9QXL6_9GAMM</name>
<dbReference type="EMBL" id="JBHSHD010000007">
    <property type="protein sequence ID" value="MFC4820212.1"/>
    <property type="molecule type" value="Genomic_DNA"/>
</dbReference>
<evidence type="ECO:0000256" key="7">
    <source>
        <dbReference type="ARBA" id="ARBA00022967"/>
    </source>
</evidence>